<dbReference type="InterPro" id="IPR013785">
    <property type="entry name" value="Aldolase_TIM"/>
</dbReference>
<dbReference type="PANTHER" id="PTHR35273">
    <property type="entry name" value="ALPHA-1,4 POLYGALACTOSAMINIDASE, PUTATIVE (AFU_ORTHOLOGUE AFUA_3G07890)-RELATED"/>
    <property type="match status" value="1"/>
</dbReference>
<evidence type="ECO:0000313" key="3">
    <source>
        <dbReference type="EMBL" id="MFC4160817.1"/>
    </source>
</evidence>
<evidence type="ECO:0000259" key="2">
    <source>
        <dbReference type="Pfam" id="PF03537"/>
    </source>
</evidence>
<keyword evidence="1" id="KW-0732">Signal</keyword>
<sequence>MLSRAFRLLLCLLSLAATAAPWRPVPNAVWHLQMSYLPSTVEEMLTLAQGADVIEVDAFDVKAEMVAGLKAAGRHVVCYINVGAWENWRADRNGFPAVVKGSAYAGWPGENWLDIRRLDILGPLMTARLTMARDKGCDGVDPDNINGYENPTGFPLKYADQLTYNRWLAQTAHSLGLGIGQKNALYMVADLVADYDWATIESCYAGKWCGRFEPFVQNGKAVLQIEYDGHDYWLEEICPEARTHGFSALFSNRELDGWKAPCNVPLAQLDKLLDLAQHTYPATFSRPRGPSASWMGYYFRCYDPDGVCLGAKGDGLFFYAPGSGVMEVGPVRQFLSP</sequence>
<feature type="chain" id="PRO_5045337661" evidence="1">
    <location>
        <begin position="20"/>
        <end position="337"/>
    </location>
</feature>
<dbReference type="Proteomes" id="UP001595791">
    <property type="component" value="Unassembled WGS sequence"/>
</dbReference>
<feature type="signal peptide" evidence="1">
    <location>
        <begin position="1"/>
        <end position="19"/>
    </location>
</feature>
<reference evidence="4" key="1">
    <citation type="journal article" date="2019" name="Int. J. Syst. Evol. Microbiol.">
        <title>The Global Catalogue of Microorganisms (GCM) 10K type strain sequencing project: providing services to taxonomists for standard genome sequencing and annotation.</title>
        <authorList>
            <consortium name="The Broad Institute Genomics Platform"/>
            <consortium name="The Broad Institute Genome Sequencing Center for Infectious Disease"/>
            <person name="Wu L."/>
            <person name="Ma J."/>
        </authorList>
    </citation>
    <scope>NUCLEOTIDE SEQUENCE [LARGE SCALE GENOMIC DNA]</scope>
    <source>
        <strain evidence="4">LMG 29894</strain>
    </source>
</reference>
<dbReference type="InterPro" id="IPR004352">
    <property type="entry name" value="GH114_TIM-barrel"/>
</dbReference>
<keyword evidence="4" id="KW-1185">Reference proteome</keyword>
<dbReference type="EMBL" id="JBHSBU010000001">
    <property type="protein sequence ID" value="MFC4160817.1"/>
    <property type="molecule type" value="Genomic_DNA"/>
</dbReference>
<dbReference type="SUPFAM" id="SSF51445">
    <property type="entry name" value="(Trans)glycosidases"/>
    <property type="match status" value="1"/>
</dbReference>
<evidence type="ECO:0000313" key="4">
    <source>
        <dbReference type="Proteomes" id="UP001595791"/>
    </source>
</evidence>
<dbReference type="Pfam" id="PF03537">
    <property type="entry name" value="Glyco_hydro_114"/>
    <property type="match status" value="1"/>
</dbReference>
<accession>A0ABV8MRI9</accession>
<evidence type="ECO:0000256" key="1">
    <source>
        <dbReference type="SAM" id="SignalP"/>
    </source>
</evidence>
<gene>
    <name evidence="3" type="ORF">ACFOW7_15860</name>
</gene>
<comment type="caution">
    <text evidence="3">The sequence shown here is derived from an EMBL/GenBank/DDBJ whole genome shotgun (WGS) entry which is preliminary data.</text>
</comment>
<feature type="domain" description="Glycoside-hydrolase family GH114 TIM-barrel" evidence="2">
    <location>
        <begin position="46"/>
        <end position="258"/>
    </location>
</feature>
<dbReference type="Gene3D" id="3.20.20.70">
    <property type="entry name" value="Aldolase class I"/>
    <property type="match status" value="1"/>
</dbReference>
<name>A0ABV8MRI9_9NEIS</name>
<protein>
    <submittedName>
        <fullName evidence="3">Endo alpha-1,4 polygalactosaminidase</fullName>
    </submittedName>
</protein>
<proteinExistence type="predicted"/>
<dbReference type="PANTHER" id="PTHR35273:SF2">
    <property type="entry name" value="ALPHA-GALACTOSIDASE"/>
    <property type="match status" value="1"/>
</dbReference>
<organism evidence="3 4">
    <name type="scientific">Chitinimonas lacunae</name>
    <dbReference type="NCBI Taxonomy" id="1963018"/>
    <lineage>
        <taxon>Bacteria</taxon>
        <taxon>Pseudomonadati</taxon>
        <taxon>Pseudomonadota</taxon>
        <taxon>Betaproteobacteria</taxon>
        <taxon>Neisseriales</taxon>
        <taxon>Chitinibacteraceae</taxon>
        <taxon>Chitinimonas</taxon>
    </lineage>
</organism>
<dbReference type="InterPro" id="IPR017853">
    <property type="entry name" value="GH"/>
</dbReference>
<dbReference type="RefSeq" id="WP_378166059.1">
    <property type="nucleotide sequence ID" value="NZ_JBHSBU010000001.1"/>
</dbReference>